<accession>Q5HNY3</accession>
<dbReference type="KEGG" id="ser:SERP1131"/>
<dbReference type="Proteomes" id="UP000000531">
    <property type="component" value="Chromosome"/>
</dbReference>
<reference evidence="1 2" key="1">
    <citation type="journal article" date="2005" name="J. Bacteriol.">
        <title>Insights on evolution of virulence and resistance from the complete genome analysis of an early methicillin-resistant Staphylococcus aureus strain and a biofilm-producing methicillin-resistant Staphylococcus epidermidis strain.</title>
        <authorList>
            <person name="Gill S.R."/>
            <person name="Fouts D.E."/>
            <person name="Archer G.L."/>
            <person name="Mongodin E.F."/>
            <person name="Deboy R.T."/>
            <person name="Ravel J."/>
            <person name="Paulsen I.T."/>
            <person name="Kolonay J.F."/>
            <person name="Brinkac L."/>
            <person name="Beanan M."/>
            <person name="Dodson R.J."/>
            <person name="Daugherty S.C."/>
            <person name="Madupu R."/>
            <person name="Angiuoli S.V."/>
            <person name="Durkin A.S."/>
            <person name="Haft D.H."/>
            <person name="Vamathevan J."/>
            <person name="Khouri H."/>
            <person name="Utterback T."/>
            <person name="Lee C."/>
            <person name="Dimitrov G."/>
            <person name="Jiang L."/>
            <person name="Qin H."/>
            <person name="Weidman J."/>
            <person name="Tran K."/>
            <person name="Kang K."/>
            <person name="Hance I.R."/>
            <person name="Nelson K.E."/>
            <person name="Fraser C.M."/>
        </authorList>
    </citation>
    <scope>NUCLEOTIDE SEQUENCE [LARGE SCALE GENOMIC DNA]</scope>
    <source>
        <strain evidence="2">ATCC 35984 / RP62A</strain>
    </source>
</reference>
<protein>
    <submittedName>
        <fullName evidence="1">Uncharacterized protein</fullName>
    </submittedName>
</protein>
<dbReference type="AlphaFoldDB" id="Q5HNY3"/>
<dbReference type="EMBL" id="CP000029">
    <property type="protein sequence ID" value="AAW54452.1"/>
    <property type="molecule type" value="Genomic_DNA"/>
</dbReference>
<organism evidence="1 2">
    <name type="scientific">Staphylococcus epidermidis (strain ATCC 35984 / DSM 28319 / BCRC 17069 / CCUG 31568 / BM 3577 / RP62A)</name>
    <dbReference type="NCBI Taxonomy" id="176279"/>
    <lineage>
        <taxon>Bacteria</taxon>
        <taxon>Bacillati</taxon>
        <taxon>Bacillota</taxon>
        <taxon>Bacilli</taxon>
        <taxon>Bacillales</taxon>
        <taxon>Staphylococcaceae</taxon>
        <taxon>Staphylococcus</taxon>
    </lineage>
</organism>
<dbReference type="STRING" id="176279.SERP1131"/>
<sequence length="32" mass="3842">MLLKIISIRIINKRVKDGVSLTNIFWHMIKFL</sequence>
<name>Q5HNY3_STAEQ</name>
<dbReference type="HOGENOM" id="CLU_3391505_0_0_9"/>
<evidence type="ECO:0000313" key="2">
    <source>
        <dbReference type="Proteomes" id="UP000000531"/>
    </source>
</evidence>
<proteinExistence type="predicted"/>
<evidence type="ECO:0000313" key="1">
    <source>
        <dbReference type="EMBL" id="AAW54452.1"/>
    </source>
</evidence>
<gene>
    <name evidence="1" type="ordered locus">SERP1131</name>
</gene>
<keyword evidence="2" id="KW-1185">Reference proteome</keyword>